<gene>
    <name evidence="2" type="ORF">EC80_014725</name>
</gene>
<evidence type="ECO:0000313" key="3">
    <source>
        <dbReference type="Proteomes" id="UP000036847"/>
    </source>
</evidence>
<dbReference type="RefSeq" id="WP_032536058.1">
    <property type="nucleotide sequence ID" value="NZ_CP036546.1"/>
</dbReference>
<evidence type="ECO:0000313" key="2">
    <source>
        <dbReference type="EMBL" id="QCQ46019.1"/>
    </source>
</evidence>
<sequence length="386" mass="45430">MDMMYYDYYRDDFDISECQHPLQPDYNYMIKKLKEYNISEAEVKLLYSSGYYCLENIDMIVDRFYFGSQLIYDGVSGFHFSEISRLLSEPRSRVWVKHAGSLSEVLSIIEKYPEQHGTLFRGQIDNYLINREINNPFFTIPGLGEVSLLPSLWRIVKENLPSTYISYIPMKLLEWSLIFSQQFDWQNIREQIERIKKTEGHYPSLTELEECNDESLKEYGKMAVDLMYGHNTYYADTLSTLLQHYGLYTPLLDLTEDLNVALFFSTHKFNSRNTSYEFIGNNSGKSVLYLIEYDPDNMKKFEDRENLIQTFKPLRPILQKCVICKSDPFCINLPAMFLKGIIYLDFKISENISGIKPEDIFPNETKDLFLSYISRDSLIGKHVTRF</sequence>
<dbReference type="AlphaFoldDB" id="A0AAE6EU46"/>
<dbReference type="Pfam" id="PF08867">
    <property type="entry name" value="FRG"/>
    <property type="match status" value="1"/>
</dbReference>
<organism evidence="2 3">
    <name type="scientific">Bacteroides fragilis</name>
    <dbReference type="NCBI Taxonomy" id="817"/>
    <lineage>
        <taxon>Bacteria</taxon>
        <taxon>Pseudomonadati</taxon>
        <taxon>Bacteroidota</taxon>
        <taxon>Bacteroidia</taxon>
        <taxon>Bacteroidales</taxon>
        <taxon>Bacteroidaceae</taxon>
        <taxon>Bacteroides</taxon>
    </lineage>
</organism>
<evidence type="ECO:0000259" key="1">
    <source>
        <dbReference type="Pfam" id="PF08867"/>
    </source>
</evidence>
<dbReference type="EMBL" id="CP036546">
    <property type="protein sequence ID" value="QCQ46019.1"/>
    <property type="molecule type" value="Genomic_DNA"/>
</dbReference>
<proteinExistence type="predicted"/>
<protein>
    <submittedName>
        <fullName evidence="2">FRG domain-containing protein</fullName>
    </submittedName>
</protein>
<dbReference type="Proteomes" id="UP000036847">
    <property type="component" value="Chromosome"/>
</dbReference>
<reference evidence="2 3" key="1">
    <citation type="submission" date="2019-03" db="EMBL/GenBank/DDBJ databases">
        <title>Complete genome assembly of MDR B. fragilis.</title>
        <authorList>
            <person name="Sydenham T.V."/>
            <person name="Hasman H."/>
            <person name="Justesen U.S."/>
        </authorList>
    </citation>
    <scope>NUCLEOTIDE SEQUENCE [LARGE SCALE GENOMIC DNA]</scope>
    <source>
        <strain evidence="2 3">DCMSKEJBY0001B</strain>
    </source>
</reference>
<accession>A0AAE6EU46</accession>
<name>A0AAE6EU46_BACFG</name>
<dbReference type="InterPro" id="IPR014966">
    <property type="entry name" value="FRG-dom"/>
</dbReference>
<feature type="domain" description="FRG" evidence="1">
    <location>
        <begin position="187"/>
        <end position="271"/>
    </location>
</feature>